<dbReference type="InterPro" id="IPR036770">
    <property type="entry name" value="Ankyrin_rpt-contain_sf"/>
</dbReference>
<proteinExistence type="predicted"/>
<accession>A0A6A1V5X9</accession>
<dbReference type="EMBL" id="RXIC02000025">
    <property type="protein sequence ID" value="KAB1207606.1"/>
    <property type="molecule type" value="Genomic_DNA"/>
</dbReference>
<evidence type="ECO:0000313" key="2">
    <source>
        <dbReference type="Proteomes" id="UP000516437"/>
    </source>
</evidence>
<evidence type="ECO:0000313" key="1">
    <source>
        <dbReference type="EMBL" id="KAB1207606.1"/>
    </source>
</evidence>
<comment type="caution">
    <text evidence="1">The sequence shown here is derived from an EMBL/GenBank/DDBJ whole genome shotgun (WGS) entry which is preliminary data.</text>
</comment>
<dbReference type="Gene3D" id="1.25.40.20">
    <property type="entry name" value="Ankyrin repeat-containing domain"/>
    <property type="match status" value="1"/>
</dbReference>
<dbReference type="Proteomes" id="UP000516437">
    <property type="component" value="Chromosome 7"/>
</dbReference>
<name>A0A6A1V5X9_9ROSI</name>
<organism evidence="1 2">
    <name type="scientific">Morella rubra</name>
    <name type="common">Chinese bayberry</name>
    <dbReference type="NCBI Taxonomy" id="262757"/>
    <lineage>
        <taxon>Eukaryota</taxon>
        <taxon>Viridiplantae</taxon>
        <taxon>Streptophyta</taxon>
        <taxon>Embryophyta</taxon>
        <taxon>Tracheophyta</taxon>
        <taxon>Spermatophyta</taxon>
        <taxon>Magnoliopsida</taxon>
        <taxon>eudicotyledons</taxon>
        <taxon>Gunneridae</taxon>
        <taxon>Pentapetalae</taxon>
        <taxon>rosids</taxon>
        <taxon>fabids</taxon>
        <taxon>Fagales</taxon>
        <taxon>Myricaceae</taxon>
        <taxon>Morella</taxon>
    </lineage>
</organism>
<keyword evidence="2" id="KW-1185">Reference proteome</keyword>
<sequence>MTAMSLASALGDTRMLRCMHRKNKKLVTIRDRNDRIPLLVALDAGNLKVVLDLYDDTPKAYIIRDATDHNDSAVITALIMGNKLGKDL</sequence>
<gene>
    <name evidence="1" type="ORF">CJ030_MR7G022908</name>
</gene>
<protein>
    <submittedName>
        <fullName evidence="1">Uncharacterized protein</fullName>
    </submittedName>
</protein>
<dbReference type="SUPFAM" id="SSF48403">
    <property type="entry name" value="Ankyrin repeat"/>
    <property type="match status" value="1"/>
</dbReference>
<dbReference type="AlphaFoldDB" id="A0A6A1V5X9"/>
<reference evidence="1 2" key="1">
    <citation type="journal article" date="2019" name="Plant Biotechnol. J.">
        <title>The red bayberry genome and genetic basis of sex determination.</title>
        <authorList>
            <person name="Jia H.M."/>
            <person name="Jia H.J."/>
            <person name="Cai Q.L."/>
            <person name="Wang Y."/>
            <person name="Zhao H.B."/>
            <person name="Yang W.F."/>
            <person name="Wang G.Y."/>
            <person name="Li Y.H."/>
            <person name="Zhan D.L."/>
            <person name="Shen Y.T."/>
            <person name="Niu Q.F."/>
            <person name="Chang L."/>
            <person name="Qiu J."/>
            <person name="Zhao L."/>
            <person name="Xie H.B."/>
            <person name="Fu W.Y."/>
            <person name="Jin J."/>
            <person name="Li X.W."/>
            <person name="Jiao Y."/>
            <person name="Zhou C.C."/>
            <person name="Tu T."/>
            <person name="Chai C.Y."/>
            <person name="Gao J.L."/>
            <person name="Fan L.J."/>
            <person name="van de Weg E."/>
            <person name="Wang J.Y."/>
            <person name="Gao Z.S."/>
        </authorList>
    </citation>
    <scope>NUCLEOTIDE SEQUENCE [LARGE SCALE GENOMIC DNA]</scope>
    <source>
        <tissue evidence="1">Leaves</tissue>
    </source>
</reference>